<dbReference type="Pfam" id="PF11887">
    <property type="entry name" value="Mce4_CUP1"/>
    <property type="match status" value="1"/>
</dbReference>
<dbReference type="Proteomes" id="UP001601992">
    <property type="component" value="Unassembled WGS sequence"/>
</dbReference>
<dbReference type="EMBL" id="JBIAQY010000023">
    <property type="protein sequence ID" value="MFF3574000.1"/>
    <property type="molecule type" value="Genomic_DNA"/>
</dbReference>
<dbReference type="Pfam" id="PF02470">
    <property type="entry name" value="MlaD"/>
    <property type="match status" value="1"/>
</dbReference>
<dbReference type="InterPro" id="IPR052336">
    <property type="entry name" value="MlaD_Phospholipid_Transporter"/>
</dbReference>
<sequence length="419" mass="44798">MRMPVPARLPMSRRTLIRLGAVVLVAVLAVTGWYVHSLLTRITVTAYFTNTDGLYQGDDVLLLGLKIGRIDHIEPDGRRMKVEFHYDSSVAIPRDAKAVILSPSLVSSRAIQLTPAYTGGPRLTDGATIDISRTAVPVEWDDFRKQLERLAQSLGPTGSQPAGPLGSFINSAADALKGNGNRLNATITQLSDAMNTIAGSRNDLFSTIRNLQVFVSALAASDQQIVQINGHLAAVSQVLVDSDTQLSTALSDVDSVTGDIQQFVADNRDRLQHSVDRLASVTTMLNDNKTTVEQILHVAPNALGNFYNIYQPAQGALTGILTVPNMQNPVQFICGAIQAASQLGAAEAAKLCVQYLGPVLNSIKFNYPPVGVNPMIGVQARRNQVDFSQPFLNPYPGGADATVAAGSGLPGLFGRTGQR</sequence>
<keyword evidence="4" id="KW-1185">Reference proteome</keyword>
<dbReference type="NCBIfam" id="TIGR00996">
    <property type="entry name" value="Mtu_fam_mce"/>
    <property type="match status" value="1"/>
</dbReference>
<dbReference type="InterPro" id="IPR005693">
    <property type="entry name" value="Mce"/>
</dbReference>
<dbReference type="PANTHER" id="PTHR33371:SF4">
    <property type="entry name" value="INTERMEMBRANE PHOSPHOLIPID TRANSPORT SYSTEM BINDING PROTEIN MLAD"/>
    <property type="match status" value="1"/>
</dbReference>
<dbReference type="RefSeq" id="WP_387406672.1">
    <property type="nucleotide sequence ID" value="NZ_JBIAQY010000023.1"/>
</dbReference>
<evidence type="ECO:0000313" key="3">
    <source>
        <dbReference type="EMBL" id="MFF3574000.1"/>
    </source>
</evidence>
<feature type="domain" description="Mce/MlaD" evidence="1">
    <location>
        <begin position="42"/>
        <end position="115"/>
    </location>
</feature>
<protein>
    <submittedName>
        <fullName evidence="3">MCE family protein</fullName>
    </submittedName>
</protein>
<evidence type="ECO:0000313" key="4">
    <source>
        <dbReference type="Proteomes" id="UP001601992"/>
    </source>
</evidence>
<organism evidence="3 4">
    <name type="scientific">Nocardia jiangxiensis</name>
    <dbReference type="NCBI Taxonomy" id="282685"/>
    <lineage>
        <taxon>Bacteria</taxon>
        <taxon>Bacillati</taxon>
        <taxon>Actinomycetota</taxon>
        <taxon>Actinomycetes</taxon>
        <taxon>Mycobacteriales</taxon>
        <taxon>Nocardiaceae</taxon>
        <taxon>Nocardia</taxon>
    </lineage>
</organism>
<name>A0ABW6SCH1_9NOCA</name>
<feature type="domain" description="Mammalian cell entry C-terminal" evidence="2">
    <location>
        <begin position="121"/>
        <end position="298"/>
    </location>
</feature>
<dbReference type="InterPro" id="IPR024516">
    <property type="entry name" value="Mce_C"/>
</dbReference>
<reference evidence="3 4" key="1">
    <citation type="submission" date="2024-10" db="EMBL/GenBank/DDBJ databases">
        <title>The Natural Products Discovery Center: Release of the First 8490 Sequenced Strains for Exploring Actinobacteria Biosynthetic Diversity.</title>
        <authorList>
            <person name="Kalkreuter E."/>
            <person name="Kautsar S.A."/>
            <person name="Yang D."/>
            <person name="Bader C.D."/>
            <person name="Teijaro C.N."/>
            <person name="Fluegel L."/>
            <person name="Davis C.M."/>
            <person name="Simpson J.R."/>
            <person name="Lauterbach L."/>
            <person name="Steele A.D."/>
            <person name="Gui C."/>
            <person name="Meng S."/>
            <person name="Li G."/>
            <person name="Viehrig K."/>
            <person name="Ye F."/>
            <person name="Su P."/>
            <person name="Kiefer A.F."/>
            <person name="Nichols A."/>
            <person name="Cepeda A.J."/>
            <person name="Yan W."/>
            <person name="Fan B."/>
            <person name="Jiang Y."/>
            <person name="Adhikari A."/>
            <person name="Zheng C.-J."/>
            <person name="Schuster L."/>
            <person name="Cowan T.M."/>
            <person name="Smanski M.J."/>
            <person name="Chevrette M.G."/>
            <person name="De Carvalho L.P.S."/>
            <person name="Shen B."/>
        </authorList>
    </citation>
    <scope>NUCLEOTIDE SEQUENCE [LARGE SCALE GENOMIC DNA]</scope>
    <source>
        <strain evidence="3 4">NPDC002593</strain>
    </source>
</reference>
<accession>A0ABW6SCH1</accession>
<gene>
    <name evidence="3" type="ORF">ACFYXQ_40260</name>
</gene>
<evidence type="ECO:0000259" key="1">
    <source>
        <dbReference type="Pfam" id="PF02470"/>
    </source>
</evidence>
<evidence type="ECO:0000259" key="2">
    <source>
        <dbReference type="Pfam" id="PF11887"/>
    </source>
</evidence>
<dbReference type="PANTHER" id="PTHR33371">
    <property type="entry name" value="INTERMEMBRANE PHOSPHOLIPID TRANSPORT SYSTEM BINDING PROTEIN MLAD-RELATED"/>
    <property type="match status" value="1"/>
</dbReference>
<comment type="caution">
    <text evidence="3">The sequence shown here is derived from an EMBL/GenBank/DDBJ whole genome shotgun (WGS) entry which is preliminary data.</text>
</comment>
<dbReference type="InterPro" id="IPR003399">
    <property type="entry name" value="Mce/MlaD"/>
</dbReference>
<proteinExistence type="predicted"/>